<name>A0A7J8T868_GOSDV</name>
<dbReference type="EMBL" id="JABFAC010238679">
    <property type="protein sequence ID" value="MBA0634598.1"/>
    <property type="molecule type" value="Genomic_DNA"/>
</dbReference>
<gene>
    <name evidence="1" type="ORF">Godav_029714</name>
</gene>
<dbReference type="AlphaFoldDB" id="A0A7J8T868"/>
<accession>A0A7J8T868</accession>
<keyword evidence="2" id="KW-1185">Reference proteome</keyword>
<reference evidence="1 2" key="1">
    <citation type="journal article" date="2019" name="Genome Biol. Evol.">
        <title>Insights into the evolution of the New World diploid cottons (Gossypium, subgenus Houzingenia) based on genome sequencing.</title>
        <authorList>
            <person name="Grover C.E."/>
            <person name="Arick M.A. 2nd"/>
            <person name="Thrash A."/>
            <person name="Conover J.L."/>
            <person name="Sanders W.S."/>
            <person name="Peterson D.G."/>
            <person name="Frelichowski J.E."/>
            <person name="Scheffler J.A."/>
            <person name="Scheffler B.E."/>
            <person name="Wendel J.F."/>
        </authorList>
    </citation>
    <scope>NUCLEOTIDE SEQUENCE [LARGE SCALE GENOMIC DNA]</scope>
    <source>
        <strain evidence="1">27</strain>
        <tissue evidence="1">Leaf</tissue>
    </source>
</reference>
<organism evidence="1 2">
    <name type="scientific">Gossypium davidsonii</name>
    <name type="common">Davidson's cotton</name>
    <name type="synonym">Gossypium klotzschianum subsp. davidsonii</name>
    <dbReference type="NCBI Taxonomy" id="34287"/>
    <lineage>
        <taxon>Eukaryota</taxon>
        <taxon>Viridiplantae</taxon>
        <taxon>Streptophyta</taxon>
        <taxon>Embryophyta</taxon>
        <taxon>Tracheophyta</taxon>
        <taxon>Spermatophyta</taxon>
        <taxon>Magnoliopsida</taxon>
        <taxon>eudicotyledons</taxon>
        <taxon>Gunneridae</taxon>
        <taxon>Pentapetalae</taxon>
        <taxon>rosids</taxon>
        <taxon>malvids</taxon>
        <taxon>Malvales</taxon>
        <taxon>Malvaceae</taxon>
        <taxon>Malvoideae</taxon>
        <taxon>Gossypium</taxon>
    </lineage>
</organism>
<proteinExistence type="predicted"/>
<evidence type="ECO:0000313" key="1">
    <source>
        <dbReference type="EMBL" id="MBA0634598.1"/>
    </source>
</evidence>
<protein>
    <submittedName>
        <fullName evidence="1">Uncharacterized protein</fullName>
    </submittedName>
</protein>
<dbReference type="Proteomes" id="UP000593561">
    <property type="component" value="Unassembled WGS sequence"/>
</dbReference>
<dbReference type="Gene3D" id="6.10.250.940">
    <property type="match status" value="1"/>
</dbReference>
<evidence type="ECO:0000313" key="2">
    <source>
        <dbReference type="Proteomes" id="UP000593561"/>
    </source>
</evidence>
<sequence length="89" mass="10613">MCLPLRVQFYFILLEVQKAFHGNQTNLSYRWQGCFTANFKYNEADKDLNMLLGLKNLLQQYVPITIFRLWRSRWYNAIRGNLTTFGKDG</sequence>
<comment type="caution">
    <text evidence="1">The sequence shown here is derived from an EMBL/GenBank/DDBJ whole genome shotgun (WGS) entry which is preliminary data.</text>
</comment>